<keyword evidence="1" id="KW-0614">Plasmid</keyword>
<accession>A0A7G6T632</accession>
<name>A0A7G6T632_9HYPH</name>
<dbReference type="EMBL" id="CP050299">
    <property type="protein sequence ID" value="QND62214.1"/>
    <property type="molecule type" value="Genomic_DNA"/>
</dbReference>
<gene>
    <name evidence="1" type="ORF">HB778_39875</name>
</gene>
<evidence type="ECO:0000313" key="1">
    <source>
        <dbReference type="EMBL" id="QND62214.1"/>
    </source>
</evidence>
<proteinExistence type="predicted"/>
<evidence type="ECO:0000313" key="2">
    <source>
        <dbReference type="Proteomes" id="UP000515465"/>
    </source>
</evidence>
<sequence length="118" mass="13112">MALRAGIFPQPGQVLICDFGPEPDKIAEPGIMKGPLGVKPEMYKERHCVALSAGRGLTTIAPFSTVAPKTPQKYHYCIPPGAYPFFDPHEENWLKADMLETVSNERLDQPFWQGRGLT</sequence>
<protein>
    <submittedName>
        <fullName evidence="1">Uncharacterized protein</fullName>
    </submittedName>
</protein>
<dbReference type="AlphaFoldDB" id="A0A7G6T632"/>
<organism evidence="1 2">
    <name type="scientific">Mesorhizobium huakuii</name>
    <dbReference type="NCBI Taxonomy" id="28104"/>
    <lineage>
        <taxon>Bacteria</taxon>
        <taxon>Pseudomonadati</taxon>
        <taxon>Pseudomonadota</taxon>
        <taxon>Alphaproteobacteria</taxon>
        <taxon>Hyphomicrobiales</taxon>
        <taxon>Phyllobacteriaceae</taxon>
        <taxon>Mesorhizobium</taxon>
    </lineage>
</organism>
<reference evidence="2" key="1">
    <citation type="journal article" date="2020" name="Mol. Plant Microbe">
        <title>Rhizobial microsymbionts of the narrowly endemic Oxytropis species growing in Kamchatka are characterized by significant genetic diversity and possess a set of genes that are associated with T3SS and T6SS secretion systems and can affect the development of symbiosis.</title>
        <authorList>
            <person name="Safronova V."/>
            <person name="Guro P."/>
            <person name="Sazanova A."/>
            <person name="Kuznetsova I."/>
            <person name="Belimov A."/>
            <person name="Yakubov V."/>
            <person name="Chirak E."/>
            <person name="Afonin A."/>
            <person name="Gogolev Y."/>
            <person name="Andronov E."/>
            <person name="Tikhonovich I."/>
        </authorList>
    </citation>
    <scope>NUCLEOTIDE SEQUENCE [LARGE SCALE GENOMIC DNA]</scope>
    <source>
        <strain evidence="2">583</strain>
        <plasmid evidence="2">p_1</plasmid>
    </source>
</reference>
<dbReference type="Proteomes" id="UP000515465">
    <property type="component" value="Plasmid p_1"/>
</dbReference>
<geneLocation type="plasmid" evidence="1 2">
    <name>p_1</name>
</geneLocation>
<dbReference type="InterPro" id="IPR011067">
    <property type="entry name" value="Plasmid_toxin/cell-grow_inhib"/>
</dbReference>
<dbReference type="Gene3D" id="2.30.30.110">
    <property type="match status" value="1"/>
</dbReference>